<reference evidence="14 15" key="1">
    <citation type="submission" date="2017-05" db="EMBL/GenBank/DDBJ databases">
        <authorList>
            <person name="Varghese N."/>
            <person name="Submissions S."/>
        </authorList>
    </citation>
    <scope>NUCLEOTIDE SEQUENCE [LARGE SCALE GENOMIC DNA]</scope>
    <source>
        <strain evidence="14 15">DSM 45474</strain>
    </source>
</reference>
<dbReference type="Pfam" id="PF00215">
    <property type="entry name" value="OMPdecase"/>
    <property type="match status" value="1"/>
</dbReference>
<dbReference type="PANTHER" id="PTHR32119">
    <property type="entry name" value="OROTIDINE 5'-PHOSPHATE DECARBOXYLASE"/>
    <property type="match status" value="1"/>
</dbReference>
<organism evidence="14 15">
    <name type="scientific">Melghirimyces algeriensis</name>
    <dbReference type="NCBI Taxonomy" id="910412"/>
    <lineage>
        <taxon>Bacteria</taxon>
        <taxon>Bacillati</taxon>
        <taxon>Bacillota</taxon>
        <taxon>Bacilli</taxon>
        <taxon>Bacillales</taxon>
        <taxon>Thermoactinomycetaceae</taxon>
        <taxon>Melghirimyces</taxon>
    </lineage>
</organism>
<dbReference type="EC" id="4.1.1.23" evidence="9"/>
<comment type="function">
    <text evidence="1 9">Catalyzes the decarboxylation of orotidine 5'-monophosphate (OMP) to uridine 5'-monophosphate (UMP).</text>
</comment>
<protein>
    <recommendedName>
        <fullName evidence="9">Orotidine 5'-phosphate decarboxylase</fullName>
        <ecNumber evidence="9">4.1.1.23</ecNumber>
    </recommendedName>
    <alternativeName>
        <fullName evidence="9">OMP decarboxylase</fullName>
        <shortName evidence="9">OMPDCase</shortName>
        <shortName evidence="9">OMPdecase</shortName>
    </alternativeName>
</protein>
<sequence length="245" mass="26348">MMDLSNPCHRIIVALDVPDASEAEQFLSQWETEEKPFIKVGMQLFYATGPSWVATLVERGYPVFLDVKLHDIPNTVSGAIGSLVKLGVDMITLHASGGRAMMEAAREAAEASGGRKRPALLGVTQLTSTDEQMLNGELGIPGTVRDSVLNLAQLAEKSGMDGVVCSGEEAGWMKEHVSGKLLTVTPGIRLKGEDAGDQKRVMTPEVAIQSGADLLVMGRSITQSSQPVSVWKQCVKSIQRSERKS</sequence>
<dbReference type="InterPro" id="IPR001754">
    <property type="entry name" value="OMPdeCOase_dom"/>
</dbReference>
<keyword evidence="5 9" id="KW-0665">Pyrimidine biosynthesis</keyword>
<dbReference type="CDD" id="cd04725">
    <property type="entry name" value="OMP_decarboxylase_like"/>
    <property type="match status" value="1"/>
</dbReference>
<feature type="active site" description="For OMPdecase activity" evidence="10">
    <location>
        <position position="71"/>
    </location>
</feature>
<dbReference type="GO" id="GO:0005829">
    <property type="term" value="C:cytosol"/>
    <property type="evidence" value="ECO:0007669"/>
    <property type="project" value="TreeGrafter"/>
</dbReference>
<evidence type="ECO:0000256" key="10">
    <source>
        <dbReference type="PIRSR" id="PIRSR614732-1"/>
    </source>
</evidence>
<feature type="domain" description="Orotidine 5'-phosphate decarboxylase" evidence="13">
    <location>
        <begin position="10"/>
        <end position="234"/>
    </location>
</feature>
<dbReference type="PROSITE" id="PS00156">
    <property type="entry name" value="OMPDECASE"/>
    <property type="match status" value="1"/>
</dbReference>
<feature type="binding site" evidence="9">
    <location>
        <begin position="66"/>
        <end position="75"/>
    </location>
    <ligand>
        <name>substrate</name>
    </ligand>
</feature>
<feature type="binding site" evidence="9 11">
    <location>
        <position position="198"/>
    </location>
    <ligand>
        <name>substrate</name>
    </ligand>
</feature>
<accession>A0A521BKJ8</accession>
<evidence type="ECO:0000256" key="12">
    <source>
        <dbReference type="RuleBase" id="RU000512"/>
    </source>
</evidence>
<dbReference type="Gene3D" id="3.20.20.70">
    <property type="entry name" value="Aldolase class I"/>
    <property type="match status" value="1"/>
</dbReference>
<dbReference type="GO" id="GO:0006207">
    <property type="term" value="P:'de novo' pyrimidine nucleobase biosynthetic process"/>
    <property type="evidence" value="ECO:0007669"/>
    <property type="project" value="InterPro"/>
</dbReference>
<feature type="binding site" evidence="9 11">
    <location>
        <position position="218"/>
    </location>
    <ligand>
        <name>substrate</name>
    </ligand>
</feature>
<dbReference type="InterPro" id="IPR014732">
    <property type="entry name" value="OMPdecase"/>
</dbReference>
<evidence type="ECO:0000256" key="1">
    <source>
        <dbReference type="ARBA" id="ARBA00002356"/>
    </source>
</evidence>
<feature type="binding site" evidence="9 11">
    <location>
        <position position="16"/>
    </location>
    <ligand>
        <name>substrate</name>
    </ligand>
</feature>
<evidence type="ECO:0000256" key="6">
    <source>
        <dbReference type="ARBA" id="ARBA00023239"/>
    </source>
</evidence>
<dbReference type="InterPro" id="IPR011060">
    <property type="entry name" value="RibuloseP-bd_barrel"/>
</dbReference>
<evidence type="ECO:0000256" key="11">
    <source>
        <dbReference type="PIRSR" id="PIRSR614732-2"/>
    </source>
</evidence>
<keyword evidence="4 9" id="KW-0210">Decarboxylase</keyword>
<dbReference type="InterPro" id="IPR018089">
    <property type="entry name" value="OMPdecase_AS"/>
</dbReference>
<comment type="pathway">
    <text evidence="2 9 12">Pyrimidine metabolism; UMP biosynthesis via de novo pathway; UMP from orotate: step 2/2.</text>
</comment>
<keyword evidence="15" id="KW-1185">Reference proteome</keyword>
<dbReference type="UniPathway" id="UPA00070">
    <property type="reaction ID" value="UER00120"/>
</dbReference>
<dbReference type="NCBIfam" id="NF001273">
    <property type="entry name" value="PRK00230.1"/>
    <property type="match status" value="1"/>
</dbReference>
<dbReference type="AlphaFoldDB" id="A0A521BKJ8"/>
<feature type="binding site" evidence="9 11">
    <location>
        <position position="189"/>
    </location>
    <ligand>
        <name>substrate</name>
    </ligand>
</feature>
<proteinExistence type="inferred from homology"/>
<dbReference type="InterPro" id="IPR047596">
    <property type="entry name" value="OMPdecase_bac"/>
</dbReference>
<evidence type="ECO:0000256" key="7">
    <source>
        <dbReference type="ARBA" id="ARBA00049157"/>
    </source>
</evidence>
<evidence type="ECO:0000259" key="13">
    <source>
        <dbReference type="SMART" id="SM00934"/>
    </source>
</evidence>
<comment type="catalytic activity">
    <reaction evidence="7 9 12">
        <text>orotidine 5'-phosphate + H(+) = UMP + CO2</text>
        <dbReference type="Rhea" id="RHEA:11596"/>
        <dbReference type="ChEBI" id="CHEBI:15378"/>
        <dbReference type="ChEBI" id="CHEBI:16526"/>
        <dbReference type="ChEBI" id="CHEBI:57538"/>
        <dbReference type="ChEBI" id="CHEBI:57865"/>
        <dbReference type="EC" id="4.1.1.23"/>
    </reaction>
</comment>
<dbReference type="RefSeq" id="WP_342778347.1">
    <property type="nucleotide sequence ID" value="NZ_FXTI01000002.1"/>
</dbReference>
<evidence type="ECO:0000313" key="14">
    <source>
        <dbReference type="EMBL" id="SMO47612.1"/>
    </source>
</evidence>
<feature type="active site" description="Proton donor" evidence="9">
    <location>
        <position position="68"/>
    </location>
</feature>
<evidence type="ECO:0000256" key="3">
    <source>
        <dbReference type="ARBA" id="ARBA00011738"/>
    </source>
</evidence>
<evidence type="ECO:0000256" key="8">
    <source>
        <dbReference type="ARBA" id="ARBA00061012"/>
    </source>
</evidence>
<comment type="similarity">
    <text evidence="8 9">Belongs to the OMP decarboxylase family. Type 1 subfamily.</text>
</comment>
<dbReference type="InterPro" id="IPR013785">
    <property type="entry name" value="Aldolase_TIM"/>
</dbReference>
<feature type="binding site" evidence="9 11">
    <location>
        <position position="127"/>
    </location>
    <ligand>
        <name>substrate</name>
    </ligand>
</feature>
<evidence type="ECO:0000256" key="4">
    <source>
        <dbReference type="ARBA" id="ARBA00022793"/>
    </source>
</evidence>
<dbReference type="PANTHER" id="PTHR32119:SF2">
    <property type="entry name" value="OROTIDINE 5'-PHOSPHATE DECARBOXYLASE"/>
    <property type="match status" value="1"/>
</dbReference>
<dbReference type="Proteomes" id="UP000315636">
    <property type="component" value="Unassembled WGS sequence"/>
</dbReference>
<dbReference type="GO" id="GO:0044205">
    <property type="term" value="P:'de novo' UMP biosynthetic process"/>
    <property type="evidence" value="ECO:0007669"/>
    <property type="project" value="UniProtKB-UniRule"/>
</dbReference>
<feature type="binding site" evidence="9 11">
    <location>
        <position position="39"/>
    </location>
    <ligand>
        <name>substrate</name>
    </ligand>
</feature>
<comment type="subunit">
    <text evidence="3 9">Homodimer.</text>
</comment>
<evidence type="ECO:0000256" key="5">
    <source>
        <dbReference type="ARBA" id="ARBA00022975"/>
    </source>
</evidence>
<evidence type="ECO:0000313" key="15">
    <source>
        <dbReference type="Proteomes" id="UP000315636"/>
    </source>
</evidence>
<dbReference type="EMBL" id="FXTI01000002">
    <property type="protein sequence ID" value="SMO47612.1"/>
    <property type="molecule type" value="Genomic_DNA"/>
</dbReference>
<feature type="active site" description="For OMPdecase activity" evidence="10">
    <location>
        <position position="68"/>
    </location>
</feature>
<dbReference type="GO" id="GO:0004590">
    <property type="term" value="F:orotidine-5'-phosphate decarboxylase activity"/>
    <property type="evidence" value="ECO:0007669"/>
    <property type="project" value="UniProtKB-UniRule"/>
</dbReference>
<name>A0A521BKJ8_9BACL</name>
<gene>
    <name evidence="9" type="primary">pyrF</name>
    <name evidence="14" type="ORF">SAMN06264849_102161</name>
</gene>
<keyword evidence="6 9" id="KW-0456">Lyase</keyword>
<feature type="binding site" evidence="9 11">
    <location>
        <position position="219"/>
    </location>
    <ligand>
        <name>substrate</name>
    </ligand>
</feature>
<dbReference type="HAMAP" id="MF_01200_B">
    <property type="entry name" value="OMPdecase_type1_B"/>
    <property type="match status" value="1"/>
</dbReference>
<dbReference type="SMART" id="SM00934">
    <property type="entry name" value="OMPdecase"/>
    <property type="match status" value="1"/>
</dbReference>
<dbReference type="FunFam" id="3.20.20.70:FF:000015">
    <property type="entry name" value="Orotidine 5'-phosphate decarboxylase"/>
    <property type="match status" value="1"/>
</dbReference>
<evidence type="ECO:0000256" key="9">
    <source>
        <dbReference type="HAMAP-Rule" id="MF_01200"/>
    </source>
</evidence>
<evidence type="ECO:0000256" key="2">
    <source>
        <dbReference type="ARBA" id="ARBA00004861"/>
    </source>
</evidence>
<dbReference type="SUPFAM" id="SSF51366">
    <property type="entry name" value="Ribulose-phoshate binding barrel"/>
    <property type="match status" value="1"/>
</dbReference>
<feature type="active site" description="For OMPdecase activity" evidence="10">
    <location>
        <position position="66"/>
    </location>
</feature>
<dbReference type="NCBIfam" id="TIGR01740">
    <property type="entry name" value="pyrF"/>
    <property type="match status" value="1"/>
</dbReference>